<name>A0AA39PY08_9AGAR</name>
<gene>
    <name evidence="1" type="ORF">EDD18DRAFT_541054</name>
</gene>
<keyword evidence="2" id="KW-1185">Reference proteome</keyword>
<evidence type="ECO:0000313" key="1">
    <source>
        <dbReference type="EMBL" id="KAK0491811.1"/>
    </source>
</evidence>
<dbReference type="EMBL" id="JAUEPU010000033">
    <property type="protein sequence ID" value="KAK0491811.1"/>
    <property type="molecule type" value="Genomic_DNA"/>
</dbReference>
<accession>A0AA39PY08</accession>
<proteinExistence type="predicted"/>
<protein>
    <submittedName>
        <fullName evidence="1">Uncharacterized protein</fullName>
    </submittedName>
</protein>
<reference evidence="1" key="1">
    <citation type="submission" date="2023-06" db="EMBL/GenBank/DDBJ databases">
        <authorList>
            <consortium name="Lawrence Berkeley National Laboratory"/>
            <person name="Ahrendt S."/>
            <person name="Sahu N."/>
            <person name="Indic B."/>
            <person name="Wong-Bajracharya J."/>
            <person name="Merenyi Z."/>
            <person name="Ke H.-M."/>
            <person name="Monk M."/>
            <person name="Kocsube S."/>
            <person name="Drula E."/>
            <person name="Lipzen A."/>
            <person name="Balint B."/>
            <person name="Henrissat B."/>
            <person name="Andreopoulos B."/>
            <person name="Martin F.M."/>
            <person name="Harder C.B."/>
            <person name="Rigling D."/>
            <person name="Ford K.L."/>
            <person name="Foster G.D."/>
            <person name="Pangilinan J."/>
            <person name="Papanicolaou A."/>
            <person name="Barry K."/>
            <person name="LaButti K."/>
            <person name="Viragh M."/>
            <person name="Koriabine M."/>
            <person name="Yan M."/>
            <person name="Riley R."/>
            <person name="Champramary S."/>
            <person name="Plett K.L."/>
            <person name="Tsai I.J."/>
            <person name="Slot J."/>
            <person name="Sipos G."/>
            <person name="Plett J."/>
            <person name="Nagy L.G."/>
            <person name="Grigoriev I.V."/>
        </authorList>
    </citation>
    <scope>NUCLEOTIDE SEQUENCE</scope>
    <source>
        <strain evidence="1">HWK02</strain>
    </source>
</reference>
<dbReference type="AlphaFoldDB" id="A0AA39PY08"/>
<organism evidence="1 2">
    <name type="scientific">Armillaria luteobubalina</name>
    <dbReference type="NCBI Taxonomy" id="153913"/>
    <lineage>
        <taxon>Eukaryota</taxon>
        <taxon>Fungi</taxon>
        <taxon>Dikarya</taxon>
        <taxon>Basidiomycota</taxon>
        <taxon>Agaricomycotina</taxon>
        <taxon>Agaricomycetes</taxon>
        <taxon>Agaricomycetidae</taxon>
        <taxon>Agaricales</taxon>
        <taxon>Marasmiineae</taxon>
        <taxon>Physalacriaceae</taxon>
        <taxon>Armillaria</taxon>
    </lineage>
</organism>
<comment type="caution">
    <text evidence="1">The sequence shown here is derived from an EMBL/GenBank/DDBJ whole genome shotgun (WGS) entry which is preliminary data.</text>
</comment>
<evidence type="ECO:0000313" key="2">
    <source>
        <dbReference type="Proteomes" id="UP001175228"/>
    </source>
</evidence>
<sequence length="216" mass="24435">MELSRRMTGGCIQIVVPRQIRPFLDREHCSCQATYQYWLAALIRICGYEAADVSNLMTNDNGVIAVSSAQLSPHTYRYRQQTRCLHSGYPNSAAFRLKMCTLIDTLRPLRIYVSWSHSAALQIRAQRVETYLWKRWYPLALIHSENSPGLEGSIIVGDRISSTALHCDSQLWTVAVLVVAAQSGRFADKMYLDFAGGVPNYIQQNTKAMMIRNKSA</sequence>
<dbReference type="Proteomes" id="UP001175228">
    <property type="component" value="Unassembled WGS sequence"/>
</dbReference>